<keyword evidence="2" id="KW-1133">Transmembrane helix</keyword>
<feature type="region of interest" description="Disordered" evidence="1">
    <location>
        <begin position="1"/>
        <end position="56"/>
    </location>
</feature>
<dbReference type="EMBL" id="MFJF01000005">
    <property type="protein sequence ID" value="OGG08004.1"/>
    <property type="molecule type" value="Genomic_DNA"/>
</dbReference>
<evidence type="ECO:0000256" key="1">
    <source>
        <dbReference type="SAM" id="MobiDB-lite"/>
    </source>
</evidence>
<feature type="transmembrane region" description="Helical" evidence="2">
    <location>
        <begin position="77"/>
        <end position="95"/>
    </location>
</feature>
<gene>
    <name evidence="3" type="ORF">A2777_01265</name>
</gene>
<feature type="compositionally biased region" description="Basic and acidic residues" evidence="1">
    <location>
        <begin position="45"/>
        <end position="56"/>
    </location>
</feature>
<evidence type="ECO:0000256" key="2">
    <source>
        <dbReference type="SAM" id="Phobius"/>
    </source>
</evidence>
<dbReference type="Proteomes" id="UP000177354">
    <property type="component" value="Unassembled WGS sequence"/>
</dbReference>
<proteinExistence type="predicted"/>
<dbReference type="AlphaFoldDB" id="A0A1F5Z6S0"/>
<evidence type="ECO:0000313" key="4">
    <source>
        <dbReference type="Proteomes" id="UP000177354"/>
    </source>
</evidence>
<keyword evidence="2" id="KW-0472">Membrane</keyword>
<reference evidence="3 4" key="1">
    <citation type="journal article" date="2016" name="Nat. Commun.">
        <title>Thousands of microbial genomes shed light on interconnected biogeochemical processes in an aquifer system.</title>
        <authorList>
            <person name="Anantharaman K."/>
            <person name="Brown C.T."/>
            <person name="Hug L.A."/>
            <person name="Sharon I."/>
            <person name="Castelle C.J."/>
            <person name="Probst A.J."/>
            <person name="Thomas B.C."/>
            <person name="Singh A."/>
            <person name="Wilkins M.J."/>
            <person name="Karaoz U."/>
            <person name="Brodie E.L."/>
            <person name="Williams K.H."/>
            <person name="Hubbard S.S."/>
            <person name="Banfield J.F."/>
        </authorList>
    </citation>
    <scope>NUCLEOTIDE SEQUENCE [LARGE SCALE GENOMIC DNA]</scope>
</reference>
<name>A0A1F5Z6S0_9BACT</name>
<evidence type="ECO:0000313" key="3">
    <source>
        <dbReference type="EMBL" id="OGG08004.1"/>
    </source>
</evidence>
<comment type="caution">
    <text evidence="3">The sequence shown here is derived from an EMBL/GenBank/DDBJ whole genome shotgun (WGS) entry which is preliminary data.</text>
</comment>
<keyword evidence="2" id="KW-0812">Transmembrane</keyword>
<organism evidence="3 4">
    <name type="scientific">Candidatus Gottesmanbacteria bacterium RIFCSPHIGHO2_01_FULL_40_15</name>
    <dbReference type="NCBI Taxonomy" id="1798376"/>
    <lineage>
        <taxon>Bacteria</taxon>
        <taxon>Candidatus Gottesmaniibacteriota</taxon>
    </lineage>
</organism>
<sequence length="98" mass="11549">MPRKTRKQKLLAEQHREKTQLPDNTYEFVKPPIELSKAQSNESNPVKKPEDKSIDRKTQIENIDHVDNHVKKDIIKISAFTFFALIFQGVLYYLLNRP</sequence>
<accession>A0A1F5Z6S0</accession>
<feature type="compositionally biased region" description="Basic and acidic residues" evidence="1">
    <location>
        <begin position="10"/>
        <end position="20"/>
    </location>
</feature>
<protein>
    <submittedName>
        <fullName evidence="3">Uncharacterized protein</fullName>
    </submittedName>
</protein>